<evidence type="ECO:0000313" key="8">
    <source>
        <dbReference type="Proteomes" id="UP000011668"/>
    </source>
</evidence>
<dbReference type="HOGENOM" id="CLU_275222_0_0_1"/>
<dbReference type="AlphaFoldDB" id="L8X6N3"/>
<accession>L8X6N3</accession>
<evidence type="ECO:0000256" key="2">
    <source>
        <dbReference type="ARBA" id="ARBA00022692"/>
    </source>
</evidence>
<feature type="transmembrane region" description="Helical" evidence="6">
    <location>
        <begin position="891"/>
        <end position="911"/>
    </location>
</feature>
<feature type="compositionally biased region" description="Basic and acidic residues" evidence="5">
    <location>
        <begin position="202"/>
        <end position="222"/>
    </location>
</feature>
<dbReference type="STRING" id="983506.L8X6N3"/>
<dbReference type="NCBIfam" id="TIGR00803">
    <property type="entry name" value="nst"/>
    <property type="match status" value="1"/>
</dbReference>
<organism evidence="7 8">
    <name type="scientific">Thanatephorus cucumeris (strain AG1-IA)</name>
    <name type="common">Rice sheath blight fungus</name>
    <name type="synonym">Rhizoctonia solani</name>
    <dbReference type="NCBI Taxonomy" id="983506"/>
    <lineage>
        <taxon>Eukaryota</taxon>
        <taxon>Fungi</taxon>
        <taxon>Dikarya</taxon>
        <taxon>Basidiomycota</taxon>
        <taxon>Agaricomycotina</taxon>
        <taxon>Agaricomycetes</taxon>
        <taxon>Cantharellales</taxon>
        <taxon>Ceratobasidiaceae</taxon>
        <taxon>Rhizoctonia</taxon>
        <taxon>Rhizoctonia solani AG-1</taxon>
    </lineage>
</organism>
<keyword evidence="8" id="KW-1185">Reference proteome</keyword>
<feature type="transmembrane region" description="Helical" evidence="6">
    <location>
        <begin position="962"/>
        <end position="980"/>
    </location>
</feature>
<feature type="region of interest" description="Disordered" evidence="5">
    <location>
        <begin position="192"/>
        <end position="222"/>
    </location>
</feature>
<evidence type="ECO:0000256" key="1">
    <source>
        <dbReference type="ARBA" id="ARBA00004141"/>
    </source>
</evidence>
<feature type="compositionally biased region" description="Basic and acidic residues" evidence="5">
    <location>
        <begin position="92"/>
        <end position="104"/>
    </location>
</feature>
<dbReference type="InterPro" id="IPR037185">
    <property type="entry name" value="EmrE-like"/>
</dbReference>
<dbReference type="InterPro" id="IPR007271">
    <property type="entry name" value="Nuc_sug_transpt"/>
</dbReference>
<reference evidence="7 8" key="1">
    <citation type="journal article" date="2013" name="Nat. Commun.">
        <title>The evolution and pathogenic mechanisms of the rice sheath blight pathogen.</title>
        <authorList>
            <person name="Zheng A."/>
            <person name="Lin R."/>
            <person name="Xu L."/>
            <person name="Qin P."/>
            <person name="Tang C."/>
            <person name="Ai P."/>
            <person name="Zhang D."/>
            <person name="Liu Y."/>
            <person name="Sun Z."/>
            <person name="Feng H."/>
            <person name="Wang Y."/>
            <person name="Chen Y."/>
            <person name="Liang X."/>
            <person name="Fu R."/>
            <person name="Li Q."/>
            <person name="Zhang J."/>
            <person name="Yu X."/>
            <person name="Xie Z."/>
            <person name="Ding L."/>
            <person name="Guan P."/>
            <person name="Tang J."/>
            <person name="Liang Y."/>
            <person name="Wang S."/>
            <person name="Deng Q."/>
            <person name="Li S."/>
            <person name="Zhu J."/>
            <person name="Wang L."/>
            <person name="Liu H."/>
            <person name="Li P."/>
        </authorList>
    </citation>
    <scope>NUCLEOTIDE SEQUENCE [LARGE SCALE GENOMIC DNA]</scope>
    <source>
        <strain evidence="8">AG-1 IA</strain>
    </source>
</reference>
<dbReference type="EMBL" id="AFRT01000276">
    <property type="protein sequence ID" value="ELU44762.1"/>
    <property type="molecule type" value="Genomic_DNA"/>
</dbReference>
<dbReference type="GO" id="GO:0000139">
    <property type="term" value="C:Golgi membrane"/>
    <property type="evidence" value="ECO:0007669"/>
    <property type="project" value="InterPro"/>
</dbReference>
<comment type="subcellular location">
    <subcellularLocation>
        <location evidence="1">Membrane</location>
        <topology evidence="1">Multi-pass membrane protein</topology>
    </subcellularLocation>
</comment>
<name>L8X6N3_THACA</name>
<gene>
    <name evidence="7" type="ORF">AG1IA_01191</name>
</gene>
<evidence type="ECO:0000256" key="3">
    <source>
        <dbReference type="ARBA" id="ARBA00022989"/>
    </source>
</evidence>
<proteinExistence type="predicted"/>
<protein>
    <submittedName>
        <fullName evidence="7">UGT1 protein</fullName>
    </submittedName>
</protein>
<keyword evidence="3 6" id="KW-1133">Transmembrane helix</keyword>
<feature type="region of interest" description="Disordered" evidence="5">
    <location>
        <begin position="543"/>
        <end position="577"/>
    </location>
</feature>
<comment type="caution">
    <text evidence="7">The sequence shown here is derived from an EMBL/GenBank/DDBJ whole genome shotgun (WGS) entry which is preliminary data.</text>
</comment>
<feature type="transmembrane region" description="Helical" evidence="6">
    <location>
        <begin position="861"/>
        <end position="879"/>
    </location>
</feature>
<keyword evidence="2 6" id="KW-0812">Transmembrane</keyword>
<feature type="transmembrane region" description="Helical" evidence="6">
    <location>
        <begin position="931"/>
        <end position="953"/>
    </location>
</feature>
<keyword evidence="4 6" id="KW-0472">Membrane</keyword>
<feature type="compositionally biased region" description="Low complexity" evidence="5">
    <location>
        <begin position="1130"/>
        <end position="1142"/>
    </location>
</feature>
<dbReference type="SUPFAM" id="SSF103481">
    <property type="entry name" value="Multidrug resistance efflux transporter EmrE"/>
    <property type="match status" value="1"/>
</dbReference>
<dbReference type="Pfam" id="PF04142">
    <property type="entry name" value="Nuc_sug_transp"/>
    <property type="match status" value="2"/>
</dbReference>
<dbReference type="GO" id="GO:0015165">
    <property type="term" value="F:pyrimidine nucleotide-sugar transmembrane transporter activity"/>
    <property type="evidence" value="ECO:0007669"/>
    <property type="project" value="InterPro"/>
</dbReference>
<feature type="region of interest" description="Disordered" evidence="5">
    <location>
        <begin position="1110"/>
        <end position="1161"/>
    </location>
</feature>
<sequence length="1161" mass="125589">MSTRPIKRATSGAGPSTKRTRFTDPSDSATNGDDQTFAEQVDENLENVSSRKGVKTEGYESDSSDDGEGVVESRKKKGAEDDDDDDMFAATDPDKAKENDGAGKKKEKFLALGDIEGQEFGRTATAESSDEDEPEDEDDAERKKKQGMGYEMSSFNMKAEMEEGKFAEDGTFVRSFDPHAVHDKWMEGLDEREMKKAKKSKKLMESREREREQREAKEAERGKEDVMKELLGFMQKGETVLEALQRLGSNSKGPRRGQKKKAATEVLPQSIDGTAADENAPEESPVARVTSLASTLMSLGDSDVYEATYEMMLRLVRRSGIVSADWDPHPPPPQTPDTKYEYRWAPDYVAASGGQASADAVYGPYGVTEMGAWKSGVWAITTGVAGAAHSLPEEDASLGPVPRSVSDRLPRYSGPCLWLFCKRGRAGPWNKRLNRQVHRRRLLDPLLPRRLPSPPRRRYSTLVLSGRSSKAKLEYSTWLQPVYKQCPGLSVGCPGERITKSFFIPMVTSVNLCGSPASPDTDLHRRQPNSLAHQSSNLSLNALYQHNTPPTSSTPPAPSEKNHMNGSPKPAGANGLLPPATITPKEVDTTPRFLGMPLKYVSLVTLAVQNASLTIIMHYSRVSTPANRTYSAASAVLLNELLKGSISLLIALFRLDDQNPKTSRPEVISLMSGAGDLDDDSPTTPMIKAKAQGRNFLGHRSTGSGSIRGVLSSQLRRSTSLLTRLWCKFRRLGREVFSPDCWKLSIPAILYVIQNNLQFVAASNLDVATFQVTYQMKILTTAAFSVMLLRKRLSKAKWAALFFLALGVGIVQIQSTAPKHEAPVSTNDNVDPVVKAAAESVSARAHEVIGQAKHVMNPLKGFAAVSAACITSGLAGVYFEMVLKGSQADLWVRNVQLSLFSLLPALVPIIFNNSGTTSDGRSFPFSLFANFSGWAWATVLTQVFGGLITAIVIKYSDNIMKGFATSLSIVLSFLASVALFDFRITLAFLVGSSTVLAATWMYNQADMKTPNPAKIAVASGTRDLTNHNGPSSTFPPGSPVADDAPILGQTLKKKSSSAFPSPRNIAQVLGFSSSDNLASHIPPVSLTPDDTMGANPYSYSPNLRAGSISGAHTPLNAGSRSGAATPANWSRPPSRASSIRPALNLSVPGSGALTPDNGSGR</sequence>
<feature type="region of interest" description="Disordered" evidence="5">
    <location>
        <begin position="1"/>
        <end position="150"/>
    </location>
</feature>
<evidence type="ECO:0000256" key="5">
    <source>
        <dbReference type="SAM" id="MobiDB-lite"/>
    </source>
</evidence>
<evidence type="ECO:0000256" key="6">
    <source>
        <dbReference type="SAM" id="Phobius"/>
    </source>
</evidence>
<dbReference type="Proteomes" id="UP000011668">
    <property type="component" value="Unassembled WGS sequence"/>
</dbReference>
<evidence type="ECO:0000256" key="4">
    <source>
        <dbReference type="ARBA" id="ARBA00023136"/>
    </source>
</evidence>
<feature type="compositionally biased region" description="Acidic residues" evidence="5">
    <location>
        <begin position="59"/>
        <end position="69"/>
    </location>
</feature>
<feature type="region of interest" description="Disordered" evidence="5">
    <location>
        <begin position="247"/>
        <end position="285"/>
    </location>
</feature>
<feature type="compositionally biased region" description="Acidic residues" evidence="5">
    <location>
        <begin position="128"/>
        <end position="139"/>
    </location>
</feature>
<feature type="transmembrane region" description="Helical" evidence="6">
    <location>
        <begin position="986"/>
        <end position="1003"/>
    </location>
</feature>
<evidence type="ECO:0000313" key="7">
    <source>
        <dbReference type="EMBL" id="ELU44762.1"/>
    </source>
</evidence>
<feature type="compositionally biased region" description="Polar residues" evidence="5">
    <location>
        <begin position="23"/>
        <end position="38"/>
    </location>
</feature>
<feature type="transmembrane region" description="Helical" evidence="6">
    <location>
        <begin position="798"/>
        <end position="817"/>
    </location>
</feature>
<dbReference type="PANTHER" id="PTHR10231">
    <property type="entry name" value="NUCLEOTIDE-SUGAR TRANSMEMBRANE TRANSPORTER"/>
    <property type="match status" value="1"/>
</dbReference>
<dbReference type="OrthoDB" id="408493at2759"/>